<feature type="domain" description="C2H2-type" evidence="3">
    <location>
        <begin position="282"/>
        <end position="304"/>
    </location>
</feature>
<protein>
    <recommendedName>
        <fullName evidence="3">C2H2-type domain-containing protein</fullName>
    </recommendedName>
</protein>
<comment type="caution">
    <text evidence="4">The sequence shown here is derived from an EMBL/GenBank/DDBJ whole genome shotgun (WGS) entry which is preliminary data.</text>
</comment>
<dbReference type="PANTHER" id="PTHR12786">
    <property type="entry name" value="SPLICING FACTOR SF3A-RELATED"/>
    <property type="match status" value="1"/>
</dbReference>
<name>A0ABR4NWE6_9SACH</name>
<dbReference type="Pfam" id="PF16837">
    <property type="entry name" value="SF3A3"/>
    <property type="match status" value="1"/>
</dbReference>
<dbReference type="InterPro" id="IPR031590">
    <property type="entry name" value="PRP9_N"/>
</dbReference>
<dbReference type="InterPro" id="IPR051421">
    <property type="entry name" value="RNA_Proc_DNA_Dmg_Regulator"/>
</dbReference>
<evidence type="ECO:0000259" key="3">
    <source>
        <dbReference type="PROSITE" id="PS00028"/>
    </source>
</evidence>
<proteinExistence type="predicted"/>
<dbReference type="InterPro" id="IPR024598">
    <property type="entry name" value="SF3a60/Prp9_C"/>
</dbReference>
<evidence type="ECO:0000313" key="5">
    <source>
        <dbReference type="Proteomes" id="UP001623330"/>
    </source>
</evidence>
<dbReference type="InterPro" id="IPR013087">
    <property type="entry name" value="Znf_C2H2_type"/>
</dbReference>
<dbReference type="Proteomes" id="UP001623330">
    <property type="component" value="Unassembled WGS sequence"/>
</dbReference>
<accession>A0ABR4NWE6</accession>
<dbReference type="EMBL" id="JBEVYD010000005">
    <property type="protein sequence ID" value="KAL3233018.1"/>
    <property type="molecule type" value="Genomic_DNA"/>
</dbReference>
<dbReference type="PANTHER" id="PTHR12786:SF2">
    <property type="entry name" value="SPLICING FACTOR 3A SUBUNIT 3"/>
    <property type="match status" value="1"/>
</dbReference>
<sequence>MVFEEFRGLLEDIEVIEDSITARIQRNPEIAYDYMDAVSKLDGDLLDEDIINRRKQNMIYRTKKYARSRKQTKTQQYEINVFLDDIFNKNKKVMALRSQLKNEEDKVKDPERNFEFIEQMLKEVETKYLGNESAEDRDLPIDEKVRNYSMFPKKDKLLSERSGVLNITEYFKRDEQFGLVLDLEYLYREWFNVIQNTNDSYLTFVGKMETFLDDEKYLLEPIMDRKNARYCDFLRKACTFIEEVFFKTNILMNKEQSVSKLRRKFIDNITTPHNNEKKGEFCLFCGKWFKTHGVYASHLPGKVHTKNETKFKEVYLAEYKIHVYLKALVLSLQGTKDYLERKMAYTNEERIEDTNRLNENYEQPIYDASVEREEDYEDNTKKDKKGKFEDLTNLLGSSSDMPLGADGLPIPFWLFKMQGLDVNHDCEICGNIQYKGHKQFEKHFTGATHKYHLRCLGIEPSSAFNGITKISEAQALWKQMNSVDGTSLELTELKEEVEDKEGNVMSKDIYAELKKQGLV</sequence>
<organism evidence="4 5">
    <name type="scientific">Nakaseomyces bracarensis</name>
    <dbReference type="NCBI Taxonomy" id="273131"/>
    <lineage>
        <taxon>Eukaryota</taxon>
        <taxon>Fungi</taxon>
        <taxon>Dikarya</taxon>
        <taxon>Ascomycota</taxon>
        <taxon>Saccharomycotina</taxon>
        <taxon>Saccharomycetes</taxon>
        <taxon>Saccharomycetales</taxon>
        <taxon>Saccharomycetaceae</taxon>
        <taxon>Nakaseomyces</taxon>
    </lineage>
</organism>
<evidence type="ECO:0000256" key="1">
    <source>
        <dbReference type="ARBA" id="ARBA00004123"/>
    </source>
</evidence>
<keyword evidence="5" id="KW-1185">Reference proteome</keyword>
<dbReference type="InterPro" id="IPR031774">
    <property type="entry name" value="SF3A3_dom"/>
</dbReference>
<dbReference type="SUPFAM" id="SSF57667">
    <property type="entry name" value="beta-beta-alpha zinc fingers"/>
    <property type="match status" value="1"/>
</dbReference>
<dbReference type="PROSITE" id="PS00028">
    <property type="entry name" value="ZINC_FINGER_C2H2_1"/>
    <property type="match status" value="1"/>
</dbReference>
<evidence type="ECO:0000313" key="4">
    <source>
        <dbReference type="EMBL" id="KAL3233018.1"/>
    </source>
</evidence>
<reference evidence="4 5" key="1">
    <citation type="submission" date="2024-05" db="EMBL/GenBank/DDBJ databases">
        <title>Long read based assembly of the Candida bracarensis genome reveals expanded adhesin content.</title>
        <authorList>
            <person name="Marcet-Houben M."/>
            <person name="Ksiezopolska E."/>
            <person name="Gabaldon T."/>
        </authorList>
    </citation>
    <scope>NUCLEOTIDE SEQUENCE [LARGE SCALE GENOMIC DNA]</scope>
    <source>
        <strain evidence="4 5">CBM6</strain>
    </source>
</reference>
<gene>
    <name evidence="4" type="ORF">RNJ44_04934</name>
</gene>
<evidence type="ECO:0000256" key="2">
    <source>
        <dbReference type="ARBA" id="ARBA00023242"/>
    </source>
</evidence>
<keyword evidence="2" id="KW-0539">Nucleus</keyword>
<dbReference type="InterPro" id="IPR036236">
    <property type="entry name" value="Znf_C2H2_sf"/>
</dbReference>
<dbReference type="Pfam" id="PF11931">
    <property type="entry name" value="SF3a60_Prp9_C"/>
    <property type="match status" value="1"/>
</dbReference>
<dbReference type="Pfam" id="PF16958">
    <property type="entry name" value="PRP9_N"/>
    <property type="match status" value="1"/>
</dbReference>
<comment type="subcellular location">
    <subcellularLocation>
        <location evidence="1">Nucleus</location>
    </subcellularLocation>
</comment>